<dbReference type="RefSeq" id="WP_145690417.1">
    <property type="nucleotide sequence ID" value="NZ_VITH01000023.1"/>
</dbReference>
<keyword evidence="1" id="KW-0175">Coiled coil</keyword>
<gene>
    <name evidence="2" type="ORF">FBZ83_12368</name>
</gene>
<reference evidence="2 3" key="1">
    <citation type="submission" date="2019-06" db="EMBL/GenBank/DDBJ databases">
        <title>Genomic Encyclopedia of Type Strains, Phase IV (KMG-V): Genome sequencing to study the core and pangenomes of soil and plant-associated prokaryotes.</title>
        <authorList>
            <person name="Whitman W."/>
        </authorList>
    </citation>
    <scope>NUCLEOTIDE SEQUENCE [LARGE SCALE GENOMIC DNA]</scope>
    <source>
        <strain evidence="2 3">BR 11650</strain>
    </source>
</reference>
<dbReference type="Proteomes" id="UP000318529">
    <property type="component" value="Unassembled WGS sequence"/>
</dbReference>
<proteinExistence type="predicted"/>
<sequence length="268" mass="29792">MTRRQLATHDPTPQTPKASAELANDLAAVARQAQDAEQHVAELEQRYRAALLKGDAADSEAAGLEEELTVARRQVTRKTVQIEMLQQEVREAEQREREAAEAARIEALTRRRDAMAERVRAMLGEVDTTYRAAALTIVDFIDRWNALKSEALALEPVLLSGGLAAISESQLAFGGADLDRWVPVTVERSWAWAVDMGDGTFRAPTLYTIVNGEQVPQDPTAVRRVTERKIPAHMENGQKYRPVYGFDAVHLPSPRLFEPAIRQAKRGS</sequence>
<accession>A0A560BSN9</accession>
<protein>
    <submittedName>
        <fullName evidence="2">Uncharacterized protein</fullName>
    </submittedName>
</protein>
<dbReference type="AlphaFoldDB" id="A0A560BSN9"/>
<evidence type="ECO:0000313" key="2">
    <source>
        <dbReference type="EMBL" id="TWA75641.1"/>
    </source>
</evidence>
<evidence type="ECO:0000313" key="3">
    <source>
        <dbReference type="Proteomes" id="UP000318529"/>
    </source>
</evidence>
<comment type="caution">
    <text evidence="2">The sequence shown here is derived from an EMBL/GenBank/DDBJ whole genome shotgun (WGS) entry which is preliminary data.</text>
</comment>
<feature type="coiled-coil region" evidence="1">
    <location>
        <begin position="19"/>
        <end position="105"/>
    </location>
</feature>
<name>A0A560BSN9_AZOBR</name>
<organism evidence="2 3">
    <name type="scientific">Azospirillum brasilense</name>
    <dbReference type="NCBI Taxonomy" id="192"/>
    <lineage>
        <taxon>Bacteria</taxon>
        <taxon>Pseudomonadati</taxon>
        <taxon>Pseudomonadota</taxon>
        <taxon>Alphaproteobacteria</taxon>
        <taxon>Rhodospirillales</taxon>
        <taxon>Azospirillaceae</taxon>
        <taxon>Azospirillum</taxon>
    </lineage>
</organism>
<dbReference type="EMBL" id="VITH01000023">
    <property type="protein sequence ID" value="TWA75641.1"/>
    <property type="molecule type" value="Genomic_DNA"/>
</dbReference>
<evidence type="ECO:0000256" key="1">
    <source>
        <dbReference type="SAM" id="Coils"/>
    </source>
</evidence>